<keyword evidence="4" id="KW-0472">Membrane</keyword>
<dbReference type="InterPro" id="IPR005754">
    <property type="entry name" value="Sortase"/>
</dbReference>
<evidence type="ECO:0000313" key="5">
    <source>
        <dbReference type="EMBL" id="ARD66818.1"/>
    </source>
</evidence>
<dbReference type="Proteomes" id="UP000192391">
    <property type="component" value="Chromosome"/>
</dbReference>
<dbReference type="Pfam" id="PF04203">
    <property type="entry name" value="Sortase"/>
    <property type="match status" value="1"/>
</dbReference>
<sequence>MDDTRKKHRRTQPRNLPAPASGSSGRKRKRQHFPRALPQPASGVTIDEVKKSSARRKRSGIAANTAPTRAHKTGVFWLAPVFLLIATVAVLCVACLPYVDMAVSAFKVYLNDSSTEIAPAEAGKYPAFGTEFATVQIPSINLIYPVMQGDTEALLSQGVCHFYGSDLPGENSSILFTAHRTTHFSGIGALEPGDSVTVDTSWGTYEYAVDEAMILYPADIAGLLNASQETLYLITCYPFNFIGGAPQRYAVRCHLVSGPPHSFGEEAAARE</sequence>
<dbReference type="InterPro" id="IPR041999">
    <property type="entry name" value="Sortase_D_1"/>
</dbReference>
<evidence type="ECO:0000256" key="4">
    <source>
        <dbReference type="SAM" id="Phobius"/>
    </source>
</evidence>
<keyword evidence="4" id="KW-0812">Transmembrane</keyword>
<keyword evidence="4" id="KW-1133">Transmembrane helix</keyword>
<dbReference type="KEGG" id="elim:B2M23_15370"/>
<dbReference type="InterPro" id="IPR023365">
    <property type="entry name" value="Sortase_dom-sf"/>
</dbReference>
<feature type="transmembrane region" description="Helical" evidence="4">
    <location>
        <begin position="75"/>
        <end position="99"/>
    </location>
</feature>
<keyword evidence="1" id="KW-0378">Hydrolase</keyword>
<evidence type="ECO:0000313" key="6">
    <source>
        <dbReference type="Proteomes" id="UP000192391"/>
    </source>
</evidence>
<evidence type="ECO:0000256" key="2">
    <source>
        <dbReference type="PIRSR" id="PIRSR605754-1"/>
    </source>
</evidence>
<feature type="compositionally biased region" description="Basic residues" evidence="3">
    <location>
        <begin position="1"/>
        <end position="12"/>
    </location>
</feature>
<dbReference type="CDD" id="cd05828">
    <property type="entry name" value="Sortase_D_1"/>
    <property type="match status" value="1"/>
</dbReference>
<dbReference type="EMBL" id="CP019962">
    <property type="protein sequence ID" value="ARD66818.1"/>
    <property type="molecule type" value="Genomic_DNA"/>
</dbReference>
<gene>
    <name evidence="5" type="ORF">B2M23_15370</name>
</gene>
<name>A0AAC9QWF8_EUBLI</name>
<evidence type="ECO:0000256" key="3">
    <source>
        <dbReference type="SAM" id="MobiDB-lite"/>
    </source>
</evidence>
<dbReference type="SUPFAM" id="SSF63817">
    <property type="entry name" value="Sortase"/>
    <property type="match status" value="1"/>
</dbReference>
<dbReference type="AlphaFoldDB" id="A0AAC9QWF8"/>
<feature type="active site" description="Proton donor/acceptor" evidence="2">
    <location>
        <position position="179"/>
    </location>
</feature>
<dbReference type="RefSeq" id="WP_052237457.1">
    <property type="nucleotide sequence ID" value="NZ_CP019962.1"/>
</dbReference>
<accession>A0AAC9QWF8</accession>
<proteinExistence type="predicted"/>
<feature type="region of interest" description="Disordered" evidence="3">
    <location>
        <begin position="1"/>
        <end position="65"/>
    </location>
</feature>
<dbReference type="GO" id="GO:0016787">
    <property type="term" value="F:hydrolase activity"/>
    <property type="evidence" value="ECO:0007669"/>
    <property type="project" value="UniProtKB-KW"/>
</dbReference>
<feature type="active site" description="Acyl-thioester intermediate" evidence="2">
    <location>
        <position position="236"/>
    </location>
</feature>
<reference evidence="6" key="1">
    <citation type="journal article" date="2017" name="Sci. Rep.">
        <title>Determination of the Genome and Primary Transcriptome of Syngas Fermenting Eubacterium limosum ATCC 8486.</title>
        <authorList>
            <person name="Song Y."/>
            <person name="Shin J."/>
            <person name="Jeong Y."/>
            <person name="Jin S."/>
            <person name="Lee J.K."/>
            <person name="Kim D.R."/>
            <person name="Kim S.C."/>
            <person name="Cho S."/>
            <person name="Cho B.K."/>
        </authorList>
    </citation>
    <scope>NUCLEOTIDE SEQUENCE [LARGE SCALE GENOMIC DNA]</scope>
    <source>
        <strain evidence="6">ATCC 8486</strain>
    </source>
</reference>
<dbReference type="Gene3D" id="2.40.260.10">
    <property type="entry name" value="Sortase"/>
    <property type="match status" value="1"/>
</dbReference>
<evidence type="ECO:0000256" key="1">
    <source>
        <dbReference type="ARBA" id="ARBA00022801"/>
    </source>
</evidence>
<dbReference type="NCBIfam" id="TIGR01076">
    <property type="entry name" value="sortase_fam"/>
    <property type="match status" value="1"/>
</dbReference>
<organism evidence="5 6">
    <name type="scientific">Eubacterium limosum</name>
    <dbReference type="NCBI Taxonomy" id="1736"/>
    <lineage>
        <taxon>Bacteria</taxon>
        <taxon>Bacillati</taxon>
        <taxon>Bacillota</taxon>
        <taxon>Clostridia</taxon>
        <taxon>Eubacteriales</taxon>
        <taxon>Eubacteriaceae</taxon>
        <taxon>Eubacterium</taxon>
    </lineage>
</organism>
<protein>
    <submittedName>
        <fullName evidence="5">Sortase</fullName>
    </submittedName>
</protein>